<accession>A0A921DSJ2</accession>
<comment type="caution">
    <text evidence="2">The sequence shown here is derived from an EMBL/GenBank/DDBJ whole genome shotgun (WGS) entry which is preliminary data.</text>
</comment>
<dbReference type="InterPro" id="IPR002562">
    <property type="entry name" value="3'-5'_exonuclease_dom"/>
</dbReference>
<dbReference type="GO" id="GO:0006139">
    <property type="term" value="P:nucleobase-containing compound metabolic process"/>
    <property type="evidence" value="ECO:0007669"/>
    <property type="project" value="InterPro"/>
</dbReference>
<dbReference type="InterPro" id="IPR012337">
    <property type="entry name" value="RNaseH-like_sf"/>
</dbReference>
<dbReference type="Proteomes" id="UP000698963">
    <property type="component" value="Unassembled WGS sequence"/>
</dbReference>
<feature type="domain" description="3'-5' exonuclease" evidence="1">
    <location>
        <begin position="43"/>
        <end position="212"/>
    </location>
</feature>
<dbReference type="Pfam" id="PF01612">
    <property type="entry name" value="DNA_pol_A_exo1"/>
    <property type="match status" value="1"/>
</dbReference>
<sequence>MSADPASSSLISKRQALSPVVLHPCLSKEEINLLPIQAWEGPIVLIQEEEALATALEKLRREPVLGFDTETRPTFTKGKTCRPALIQLATADTAYLIQLTHMPFSDAIAELLSSPRVLKVGVAIHDDMKALARIHPFTADGVVDLAVMARARGIQAQGLRTLAANLLGFRISKSAQCSNWENHELTPQQVKYAATDAWVGRELYFHMLRMGVQSPKAKRGPSA</sequence>
<keyword evidence="2" id="KW-0269">Exonuclease</keyword>
<reference evidence="2" key="2">
    <citation type="submission" date="2021-09" db="EMBL/GenBank/DDBJ databases">
        <authorList>
            <person name="Gilroy R."/>
        </authorList>
    </citation>
    <scope>NUCLEOTIDE SEQUENCE</scope>
    <source>
        <strain evidence="2">ChiGjej2B2-19336</strain>
    </source>
</reference>
<name>A0A921DSJ2_9BACT</name>
<keyword evidence="2" id="KW-0378">Hydrolase</keyword>
<dbReference type="AlphaFoldDB" id="A0A921DSJ2"/>
<dbReference type="PANTHER" id="PTHR47765:SF2">
    <property type="entry name" value="EXONUCLEASE MUT-7 HOMOLOG"/>
    <property type="match status" value="1"/>
</dbReference>
<dbReference type="Gene3D" id="3.30.420.10">
    <property type="entry name" value="Ribonuclease H-like superfamily/Ribonuclease H"/>
    <property type="match status" value="1"/>
</dbReference>
<organism evidence="2 3">
    <name type="scientific">Mailhella massiliensis</name>
    <dbReference type="NCBI Taxonomy" id="1903261"/>
    <lineage>
        <taxon>Bacteria</taxon>
        <taxon>Pseudomonadati</taxon>
        <taxon>Thermodesulfobacteriota</taxon>
        <taxon>Desulfovibrionia</taxon>
        <taxon>Desulfovibrionales</taxon>
        <taxon>Desulfovibrionaceae</taxon>
        <taxon>Mailhella</taxon>
    </lineage>
</organism>
<dbReference type="SMART" id="SM00474">
    <property type="entry name" value="35EXOc"/>
    <property type="match status" value="1"/>
</dbReference>
<proteinExistence type="predicted"/>
<protein>
    <submittedName>
        <fullName evidence="2">3'-5' exonuclease domain-containing protein 2</fullName>
    </submittedName>
</protein>
<dbReference type="PANTHER" id="PTHR47765">
    <property type="entry name" value="3'-5' EXONUCLEASE DOMAIN-CONTAINING PROTEIN"/>
    <property type="match status" value="1"/>
</dbReference>
<evidence type="ECO:0000313" key="3">
    <source>
        <dbReference type="Proteomes" id="UP000698963"/>
    </source>
</evidence>
<dbReference type="EMBL" id="DYZA01000094">
    <property type="protein sequence ID" value="HJD96992.1"/>
    <property type="molecule type" value="Genomic_DNA"/>
</dbReference>
<gene>
    <name evidence="2" type="ORF">K8W16_05040</name>
</gene>
<dbReference type="SUPFAM" id="SSF53098">
    <property type="entry name" value="Ribonuclease H-like"/>
    <property type="match status" value="1"/>
</dbReference>
<keyword evidence="2" id="KW-0540">Nuclease</keyword>
<dbReference type="InterPro" id="IPR052408">
    <property type="entry name" value="Exonuclease_MUT-7-like"/>
</dbReference>
<evidence type="ECO:0000259" key="1">
    <source>
        <dbReference type="SMART" id="SM00474"/>
    </source>
</evidence>
<dbReference type="CDD" id="cd06141">
    <property type="entry name" value="WRN_exo"/>
    <property type="match status" value="1"/>
</dbReference>
<dbReference type="RefSeq" id="WP_304121704.1">
    <property type="nucleotide sequence ID" value="NZ_DYZA01000094.1"/>
</dbReference>
<reference evidence="2" key="1">
    <citation type="journal article" date="2021" name="PeerJ">
        <title>Extensive microbial diversity within the chicken gut microbiome revealed by metagenomics and culture.</title>
        <authorList>
            <person name="Gilroy R."/>
            <person name="Ravi A."/>
            <person name="Getino M."/>
            <person name="Pursley I."/>
            <person name="Horton D.L."/>
            <person name="Alikhan N.F."/>
            <person name="Baker D."/>
            <person name="Gharbi K."/>
            <person name="Hall N."/>
            <person name="Watson M."/>
            <person name="Adriaenssens E.M."/>
            <person name="Foster-Nyarko E."/>
            <person name="Jarju S."/>
            <person name="Secka A."/>
            <person name="Antonio M."/>
            <person name="Oren A."/>
            <person name="Chaudhuri R.R."/>
            <person name="La Ragione R."/>
            <person name="Hildebrand F."/>
            <person name="Pallen M.J."/>
        </authorList>
    </citation>
    <scope>NUCLEOTIDE SEQUENCE</scope>
    <source>
        <strain evidence="2">ChiGjej2B2-19336</strain>
    </source>
</reference>
<dbReference type="GO" id="GO:0008408">
    <property type="term" value="F:3'-5' exonuclease activity"/>
    <property type="evidence" value="ECO:0007669"/>
    <property type="project" value="InterPro"/>
</dbReference>
<dbReference type="InterPro" id="IPR036397">
    <property type="entry name" value="RNaseH_sf"/>
</dbReference>
<evidence type="ECO:0000313" key="2">
    <source>
        <dbReference type="EMBL" id="HJD96992.1"/>
    </source>
</evidence>
<dbReference type="GO" id="GO:0003676">
    <property type="term" value="F:nucleic acid binding"/>
    <property type="evidence" value="ECO:0007669"/>
    <property type="project" value="InterPro"/>
</dbReference>